<evidence type="ECO:0000256" key="1">
    <source>
        <dbReference type="SAM" id="MobiDB-lite"/>
    </source>
</evidence>
<proteinExistence type="predicted"/>
<organism evidence="2 3">
    <name type="scientific">Dendrobium chrysotoxum</name>
    <name type="common">Orchid</name>
    <dbReference type="NCBI Taxonomy" id="161865"/>
    <lineage>
        <taxon>Eukaryota</taxon>
        <taxon>Viridiplantae</taxon>
        <taxon>Streptophyta</taxon>
        <taxon>Embryophyta</taxon>
        <taxon>Tracheophyta</taxon>
        <taxon>Spermatophyta</taxon>
        <taxon>Magnoliopsida</taxon>
        <taxon>Liliopsida</taxon>
        <taxon>Asparagales</taxon>
        <taxon>Orchidaceae</taxon>
        <taxon>Epidendroideae</taxon>
        <taxon>Malaxideae</taxon>
        <taxon>Dendrobiinae</taxon>
        <taxon>Dendrobium</taxon>
    </lineage>
</organism>
<comment type="caution">
    <text evidence="2">The sequence shown here is derived from an EMBL/GenBank/DDBJ whole genome shotgun (WGS) entry which is preliminary data.</text>
</comment>
<dbReference type="EMBL" id="JAGFBR010000011">
    <property type="protein sequence ID" value="KAH0458960.1"/>
    <property type="molecule type" value="Genomic_DNA"/>
</dbReference>
<sequence length="116" mass="13212">MNGSGSNRRASNRKARRALDRESNACGLQRPKGRSSRTDKAILIALVDCTKEFNDRKDVIVVTFNKGNDEYLQEKNGSNCEKPEENDQIVGEVMKIKEILSKKQLYKSESILFEFL</sequence>
<reference evidence="2 3" key="1">
    <citation type="journal article" date="2021" name="Hortic Res">
        <title>Chromosome-scale assembly of the Dendrobium chrysotoxum genome enhances the understanding of orchid evolution.</title>
        <authorList>
            <person name="Zhang Y."/>
            <person name="Zhang G.Q."/>
            <person name="Zhang D."/>
            <person name="Liu X.D."/>
            <person name="Xu X.Y."/>
            <person name="Sun W.H."/>
            <person name="Yu X."/>
            <person name="Zhu X."/>
            <person name="Wang Z.W."/>
            <person name="Zhao X."/>
            <person name="Zhong W.Y."/>
            <person name="Chen H."/>
            <person name="Yin W.L."/>
            <person name="Huang T."/>
            <person name="Niu S.C."/>
            <person name="Liu Z.J."/>
        </authorList>
    </citation>
    <scope>NUCLEOTIDE SEQUENCE [LARGE SCALE GENOMIC DNA]</scope>
    <source>
        <strain evidence="2">Lindl</strain>
    </source>
</reference>
<protein>
    <submittedName>
        <fullName evidence="2">Uncharacterized protein</fullName>
    </submittedName>
</protein>
<accession>A0AAV7GUM4</accession>
<dbReference type="Proteomes" id="UP000775213">
    <property type="component" value="Unassembled WGS sequence"/>
</dbReference>
<dbReference type="AlphaFoldDB" id="A0AAV7GUM4"/>
<name>A0AAV7GUM4_DENCH</name>
<keyword evidence="3" id="KW-1185">Reference proteome</keyword>
<evidence type="ECO:0000313" key="3">
    <source>
        <dbReference type="Proteomes" id="UP000775213"/>
    </source>
</evidence>
<feature type="region of interest" description="Disordered" evidence="1">
    <location>
        <begin position="1"/>
        <end position="36"/>
    </location>
</feature>
<evidence type="ECO:0000313" key="2">
    <source>
        <dbReference type="EMBL" id="KAH0458960.1"/>
    </source>
</evidence>
<gene>
    <name evidence="2" type="ORF">IEQ34_011774</name>
</gene>